<proteinExistence type="predicted"/>
<protein>
    <submittedName>
        <fullName evidence="1">Uncharacterized protein</fullName>
    </submittedName>
</protein>
<evidence type="ECO:0000313" key="1">
    <source>
        <dbReference type="EMBL" id="SMO32759.1"/>
    </source>
</evidence>
<reference evidence="1 2" key="1">
    <citation type="submission" date="2017-05" db="EMBL/GenBank/DDBJ databases">
        <authorList>
            <person name="Varghese N."/>
            <person name="Submissions S."/>
        </authorList>
    </citation>
    <scope>NUCLEOTIDE SEQUENCE [LARGE SCALE GENOMIC DNA]</scope>
    <source>
        <strain evidence="1 2">DSM 27040</strain>
    </source>
</reference>
<name>A0A521AD85_SACCC</name>
<organism evidence="1 2">
    <name type="scientific">Saccharicrinis carchari</name>
    <dbReference type="NCBI Taxonomy" id="1168039"/>
    <lineage>
        <taxon>Bacteria</taxon>
        <taxon>Pseudomonadati</taxon>
        <taxon>Bacteroidota</taxon>
        <taxon>Bacteroidia</taxon>
        <taxon>Marinilabiliales</taxon>
        <taxon>Marinilabiliaceae</taxon>
        <taxon>Saccharicrinis</taxon>
    </lineage>
</organism>
<dbReference type="Proteomes" id="UP000319040">
    <property type="component" value="Unassembled WGS sequence"/>
</dbReference>
<accession>A0A521AD85</accession>
<keyword evidence="2" id="KW-1185">Reference proteome</keyword>
<gene>
    <name evidence="1" type="ORF">SAMN06265379_10151</name>
</gene>
<dbReference type="EMBL" id="FXTB01000001">
    <property type="protein sequence ID" value="SMO32759.1"/>
    <property type="molecule type" value="Genomic_DNA"/>
</dbReference>
<dbReference type="AlphaFoldDB" id="A0A521AD85"/>
<evidence type="ECO:0000313" key="2">
    <source>
        <dbReference type="Proteomes" id="UP000319040"/>
    </source>
</evidence>
<sequence length="230" mass="27064">MQNKTERKECLCIYFKLRPIFSKVQYRKTGIQNPYPISYWAGGEAVNKLNVRAVFKEGTGDMFAIRANRIRVYSKFTRGMGNKETDDLYAVAFHELGHQSHWKLTKWNITWSKKIVRESWADFIEHTFIQQYYPGFSSHKQNDDRNRMSNGYSAIFIDLVDGENQRFTRSHAGSTNYPNDNVKGYSASQLQSAVKNSRKLEQVRDYLKKNYKNSTEDKLDDLFDFYIDIQ</sequence>